<dbReference type="KEGG" id="plut:EI981_16695"/>
<name>A0A3S9V008_9BACL</name>
<sequence length="210" mass="23093">MNKSKWIPVFSIFCLTMALLAGCGSNEAKSSDSQTSANGASEVVPKQEVLIDASFPKYSSLGELENRADLIVEGRILSSTFKFLNVAQKPSDPGDERLNPGTDPAASPLIPYTIYDVEIQKVYKGEVTEKETIQVKQVGGENQKTIFKVNDSTELKMNGDYIMFLATFDNSPASLLNPIQGSYQLVDNQIIASDKNTIKINFKDLKQLTE</sequence>
<evidence type="ECO:0000256" key="1">
    <source>
        <dbReference type="SAM" id="SignalP"/>
    </source>
</evidence>
<evidence type="ECO:0000313" key="3">
    <source>
        <dbReference type="Proteomes" id="UP000270678"/>
    </source>
</evidence>
<evidence type="ECO:0008006" key="4">
    <source>
        <dbReference type="Google" id="ProtNLM"/>
    </source>
</evidence>
<dbReference type="Proteomes" id="UP000270678">
    <property type="component" value="Chromosome"/>
</dbReference>
<feature type="chain" id="PRO_5038665959" description="Lipoprotein" evidence="1">
    <location>
        <begin position="22"/>
        <end position="210"/>
    </location>
</feature>
<feature type="signal peptide" evidence="1">
    <location>
        <begin position="1"/>
        <end position="21"/>
    </location>
</feature>
<reference evidence="3" key="1">
    <citation type="submission" date="2018-12" db="EMBL/GenBank/DDBJ databases">
        <title>Complete genome sequence of Paenibacillus sp. MBLB1234.</title>
        <authorList>
            <person name="Nam Y.-D."/>
            <person name="Kang J."/>
            <person name="Chung W.-H."/>
            <person name="Park Y.S."/>
        </authorList>
    </citation>
    <scope>NUCLEOTIDE SEQUENCE [LARGE SCALE GENOMIC DNA]</scope>
    <source>
        <strain evidence="3">MBLB1234</strain>
    </source>
</reference>
<proteinExistence type="predicted"/>
<protein>
    <recommendedName>
        <fullName evidence="4">Lipoprotein</fullName>
    </recommendedName>
</protein>
<keyword evidence="3" id="KW-1185">Reference proteome</keyword>
<accession>A0A3S9V008</accession>
<dbReference type="RefSeq" id="WP_127000017.1">
    <property type="nucleotide sequence ID" value="NZ_CP034346.1"/>
</dbReference>
<keyword evidence="1" id="KW-0732">Signal</keyword>
<dbReference type="EMBL" id="CP034346">
    <property type="protein sequence ID" value="AZS15912.1"/>
    <property type="molecule type" value="Genomic_DNA"/>
</dbReference>
<dbReference type="PROSITE" id="PS51257">
    <property type="entry name" value="PROKAR_LIPOPROTEIN"/>
    <property type="match status" value="1"/>
</dbReference>
<gene>
    <name evidence="2" type="ORF">EI981_16695</name>
</gene>
<dbReference type="OrthoDB" id="2577552at2"/>
<organism evidence="2 3">
    <name type="scientific">Paenibacillus lutimineralis</name>
    <dbReference type="NCBI Taxonomy" id="2707005"/>
    <lineage>
        <taxon>Bacteria</taxon>
        <taxon>Bacillati</taxon>
        <taxon>Bacillota</taxon>
        <taxon>Bacilli</taxon>
        <taxon>Bacillales</taxon>
        <taxon>Paenibacillaceae</taxon>
        <taxon>Paenibacillus</taxon>
    </lineage>
</organism>
<dbReference type="AlphaFoldDB" id="A0A3S9V008"/>
<evidence type="ECO:0000313" key="2">
    <source>
        <dbReference type="EMBL" id="AZS15912.1"/>
    </source>
</evidence>